<feature type="transmembrane region" description="Helical" evidence="5">
    <location>
        <begin position="70"/>
        <end position="88"/>
    </location>
</feature>
<keyword evidence="4 5" id="KW-0472">Membrane</keyword>
<dbReference type="PANTHER" id="PTHR37306">
    <property type="entry name" value="COLICIN V PRODUCTION PROTEIN"/>
    <property type="match status" value="1"/>
</dbReference>
<evidence type="ECO:0000256" key="4">
    <source>
        <dbReference type="ARBA" id="ARBA00023136"/>
    </source>
</evidence>
<dbReference type="AlphaFoldDB" id="A0A9D1KE03"/>
<evidence type="ECO:0000256" key="2">
    <source>
        <dbReference type="ARBA" id="ARBA00022692"/>
    </source>
</evidence>
<dbReference type="Pfam" id="PF02674">
    <property type="entry name" value="Colicin_V"/>
    <property type="match status" value="1"/>
</dbReference>
<dbReference type="PANTHER" id="PTHR37306:SF1">
    <property type="entry name" value="COLICIN V PRODUCTION PROTEIN"/>
    <property type="match status" value="1"/>
</dbReference>
<accession>A0A9D1KE03</accession>
<name>A0A9D1KE03_9BACT</name>
<proteinExistence type="predicted"/>
<dbReference type="InterPro" id="IPR003825">
    <property type="entry name" value="Colicin-V_CvpA"/>
</dbReference>
<evidence type="ECO:0000256" key="5">
    <source>
        <dbReference type="SAM" id="Phobius"/>
    </source>
</evidence>
<evidence type="ECO:0000256" key="3">
    <source>
        <dbReference type="ARBA" id="ARBA00022989"/>
    </source>
</evidence>
<feature type="transmembrane region" description="Helical" evidence="5">
    <location>
        <begin position="30"/>
        <end position="50"/>
    </location>
</feature>
<sequence>MNVQIIDIIVGAILAYGLVHGYYKGIVQQLGSLGGLIVAILFANLFTPIFENLLNKFDFASPGITHKLAYLTSFLVLLFGCNFLARLLKRTLHMLHLGWFDRITGSIFCCFKYLLVASALLNLYTILGGEGKDAVPPIPQEAKLCQIVLKVAPFVIDWSKEKVEIPDINISLPEINKDKLPAFLQ</sequence>
<dbReference type="Proteomes" id="UP000886722">
    <property type="component" value="Unassembled WGS sequence"/>
</dbReference>
<feature type="transmembrane region" description="Helical" evidence="5">
    <location>
        <begin position="6"/>
        <end position="23"/>
    </location>
</feature>
<reference evidence="6" key="2">
    <citation type="journal article" date="2021" name="PeerJ">
        <title>Extensive microbial diversity within the chicken gut microbiome revealed by metagenomics and culture.</title>
        <authorList>
            <person name="Gilroy R."/>
            <person name="Ravi A."/>
            <person name="Getino M."/>
            <person name="Pursley I."/>
            <person name="Horton D.L."/>
            <person name="Alikhan N.F."/>
            <person name="Baker D."/>
            <person name="Gharbi K."/>
            <person name="Hall N."/>
            <person name="Watson M."/>
            <person name="Adriaenssens E.M."/>
            <person name="Foster-Nyarko E."/>
            <person name="Jarju S."/>
            <person name="Secka A."/>
            <person name="Antonio M."/>
            <person name="Oren A."/>
            <person name="Chaudhuri R.R."/>
            <person name="La Ragione R."/>
            <person name="Hildebrand F."/>
            <person name="Pallen M.J."/>
        </authorList>
    </citation>
    <scope>NUCLEOTIDE SEQUENCE</scope>
    <source>
        <strain evidence="6">21143</strain>
    </source>
</reference>
<keyword evidence="2 5" id="KW-0812">Transmembrane</keyword>
<keyword evidence="3 5" id="KW-1133">Transmembrane helix</keyword>
<dbReference type="GO" id="GO:0016020">
    <property type="term" value="C:membrane"/>
    <property type="evidence" value="ECO:0007669"/>
    <property type="project" value="UniProtKB-SubCell"/>
</dbReference>
<comment type="caution">
    <text evidence="6">The sequence shown here is derived from an EMBL/GenBank/DDBJ whole genome shotgun (WGS) entry which is preliminary data.</text>
</comment>
<comment type="subcellular location">
    <subcellularLocation>
        <location evidence="1">Membrane</location>
        <topology evidence="1">Multi-pass membrane protein</topology>
    </subcellularLocation>
</comment>
<dbReference type="GO" id="GO:0009403">
    <property type="term" value="P:toxin biosynthetic process"/>
    <property type="evidence" value="ECO:0007669"/>
    <property type="project" value="InterPro"/>
</dbReference>
<organism evidence="6 7">
    <name type="scientific">Candidatus Caccoplasma intestinavium</name>
    <dbReference type="NCBI Taxonomy" id="2840716"/>
    <lineage>
        <taxon>Bacteria</taxon>
        <taxon>Pseudomonadati</taxon>
        <taxon>Bacteroidota</taxon>
        <taxon>Bacteroidia</taxon>
        <taxon>Bacteroidales</taxon>
        <taxon>Bacteroidaceae</taxon>
        <taxon>Bacteroidaceae incertae sedis</taxon>
        <taxon>Candidatus Caccoplasma</taxon>
    </lineage>
</organism>
<evidence type="ECO:0000256" key="1">
    <source>
        <dbReference type="ARBA" id="ARBA00004141"/>
    </source>
</evidence>
<evidence type="ECO:0000313" key="7">
    <source>
        <dbReference type="Proteomes" id="UP000886722"/>
    </source>
</evidence>
<gene>
    <name evidence="6" type="ORF">IAD06_06960</name>
</gene>
<feature type="transmembrane region" description="Helical" evidence="5">
    <location>
        <begin position="109"/>
        <end position="127"/>
    </location>
</feature>
<evidence type="ECO:0000313" key="6">
    <source>
        <dbReference type="EMBL" id="HIT39761.1"/>
    </source>
</evidence>
<reference evidence="6" key="1">
    <citation type="submission" date="2020-10" db="EMBL/GenBank/DDBJ databases">
        <authorList>
            <person name="Gilroy R."/>
        </authorList>
    </citation>
    <scope>NUCLEOTIDE SEQUENCE</scope>
    <source>
        <strain evidence="6">21143</strain>
    </source>
</reference>
<dbReference type="EMBL" id="DVKT01000052">
    <property type="protein sequence ID" value="HIT39761.1"/>
    <property type="molecule type" value="Genomic_DNA"/>
</dbReference>
<protein>
    <submittedName>
        <fullName evidence="6">CvpA family protein</fullName>
    </submittedName>
</protein>